<gene>
    <name evidence="9" type="primary">macB_5</name>
    <name evidence="9" type="ORF">SAMEA4412673_00726</name>
</gene>
<comment type="subcellular location">
    <subcellularLocation>
        <location evidence="1">Cell membrane</location>
        <topology evidence="1">Multi-pass membrane protein</topology>
    </subcellularLocation>
</comment>
<proteinExistence type="predicted"/>
<keyword evidence="4 6" id="KW-1133">Transmembrane helix</keyword>
<dbReference type="Proteomes" id="UP000215355">
    <property type="component" value="Chromosome 1"/>
</dbReference>
<organism evidence="9 10">
    <name type="scientific">Sphingobacterium mizutaii</name>
    <dbReference type="NCBI Taxonomy" id="1010"/>
    <lineage>
        <taxon>Bacteria</taxon>
        <taxon>Pseudomonadati</taxon>
        <taxon>Bacteroidota</taxon>
        <taxon>Sphingobacteriia</taxon>
        <taxon>Sphingobacteriales</taxon>
        <taxon>Sphingobacteriaceae</taxon>
        <taxon>Sphingobacterium</taxon>
    </lineage>
</organism>
<evidence type="ECO:0000256" key="2">
    <source>
        <dbReference type="ARBA" id="ARBA00022475"/>
    </source>
</evidence>
<feature type="transmembrane region" description="Helical" evidence="6">
    <location>
        <begin position="743"/>
        <end position="762"/>
    </location>
</feature>
<feature type="transmembrane region" description="Helical" evidence="6">
    <location>
        <begin position="777"/>
        <end position="797"/>
    </location>
</feature>
<dbReference type="InterPro" id="IPR025857">
    <property type="entry name" value="MacB_PCD"/>
</dbReference>
<dbReference type="AlphaFoldDB" id="A0AAJ4XAH3"/>
<keyword evidence="9" id="KW-0378">Hydrolase</keyword>
<feature type="transmembrane region" description="Helical" evidence="6">
    <location>
        <begin position="305"/>
        <end position="331"/>
    </location>
</feature>
<dbReference type="Pfam" id="PF02687">
    <property type="entry name" value="FtsX"/>
    <property type="match status" value="2"/>
</dbReference>
<protein>
    <submittedName>
        <fullName evidence="9">Macrolide export ATP-binding/permease protein MacB</fullName>
        <ecNumber evidence="9">3.6.3.-</ecNumber>
    </submittedName>
</protein>
<accession>A0AAJ4XAH3</accession>
<feature type="domain" description="MacB-like periplasmic core" evidence="8">
    <location>
        <begin position="33"/>
        <end position="250"/>
    </location>
</feature>
<dbReference type="PANTHER" id="PTHR30572">
    <property type="entry name" value="MEMBRANE COMPONENT OF TRANSPORTER-RELATED"/>
    <property type="match status" value="1"/>
</dbReference>
<evidence type="ECO:0000256" key="4">
    <source>
        <dbReference type="ARBA" id="ARBA00022989"/>
    </source>
</evidence>
<evidence type="ECO:0000259" key="7">
    <source>
        <dbReference type="Pfam" id="PF02687"/>
    </source>
</evidence>
<keyword evidence="9" id="KW-0547">Nucleotide-binding</keyword>
<feature type="transmembrane region" description="Helical" evidence="6">
    <location>
        <begin position="691"/>
        <end position="715"/>
    </location>
</feature>
<keyword evidence="2" id="KW-1003">Cell membrane</keyword>
<feature type="domain" description="MacB-like periplasmic core" evidence="8">
    <location>
        <begin position="443"/>
        <end position="651"/>
    </location>
</feature>
<dbReference type="GO" id="GO:0022857">
    <property type="term" value="F:transmembrane transporter activity"/>
    <property type="evidence" value="ECO:0007669"/>
    <property type="project" value="TreeGrafter"/>
</dbReference>
<feature type="transmembrane region" description="Helical" evidence="6">
    <location>
        <begin position="400"/>
        <end position="422"/>
    </location>
</feature>
<keyword evidence="9" id="KW-0067">ATP-binding</keyword>
<dbReference type="Pfam" id="PF12704">
    <property type="entry name" value="MacB_PCD"/>
    <property type="match status" value="2"/>
</dbReference>
<dbReference type="GO" id="GO:0005886">
    <property type="term" value="C:plasma membrane"/>
    <property type="evidence" value="ECO:0007669"/>
    <property type="project" value="UniProtKB-SubCell"/>
</dbReference>
<feature type="transmembrane region" description="Helical" evidence="6">
    <location>
        <begin position="34"/>
        <end position="56"/>
    </location>
</feature>
<evidence type="ECO:0000259" key="8">
    <source>
        <dbReference type="Pfam" id="PF12704"/>
    </source>
</evidence>
<evidence type="ECO:0000256" key="3">
    <source>
        <dbReference type="ARBA" id="ARBA00022692"/>
    </source>
</evidence>
<reference evidence="9 10" key="1">
    <citation type="submission" date="2017-06" db="EMBL/GenBank/DDBJ databases">
        <authorList>
            <consortium name="Pathogen Informatics"/>
        </authorList>
    </citation>
    <scope>NUCLEOTIDE SEQUENCE [LARGE SCALE GENOMIC DNA]</scope>
    <source>
        <strain evidence="9 10">NCTC12149</strain>
    </source>
</reference>
<keyword evidence="5 6" id="KW-0472">Membrane</keyword>
<dbReference type="InterPro" id="IPR003838">
    <property type="entry name" value="ABC3_permease_C"/>
</dbReference>
<dbReference type="KEGG" id="smiz:4412673_00726"/>
<feature type="domain" description="ABC3 transporter permease C-terminal" evidence="7">
    <location>
        <begin position="697"/>
        <end position="807"/>
    </location>
</feature>
<dbReference type="EMBL" id="LT906468">
    <property type="protein sequence ID" value="SNV42946.1"/>
    <property type="molecule type" value="Genomic_DNA"/>
</dbReference>
<feature type="transmembrane region" description="Helical" evidence="6">
    <location>
        <begin position="359"/>
        <end position="380"/>
    </location>
</feature>
<name>A0AAJ4XAH3_9SPHI</name>
<evidence type="ECO:0000256" key="6">
    <source>
        <dbReference type="SAM" id="Phobius"/>
    </source>
</evidence>
<dbReference type="PANTHER" id="PTHR30572:SF18">
    <property type="entry name" value="ABC-TYPE MACROLIDE FAMILY EXPORT SYSTEM PERMEASE COMPONENT 2"/>
    <property type="match status" value="1"/>
</dbReference>
<evidence type="ECO:0000313" key="9">
    <source>
        <dbReference type="EMBL" id="SNV42946.1"/>
    </source>
</evidence>
<feature type="transmembrane region" description="Helical" evidence="6">
    <location>
        <begin position="443"/>
        <end position="463"/>
    </location>
</feature>
<evidence type="ECO:0000313" key="10">
    <source>
        <dbReference type="Proteomes" id="UP000215355"/>
    </source>
</evidence>
<sequence>MEFAISISQYSNLNTTKMLKTAWRSILKTKSLSAIHIIGLAIAIAASTVLFLTAMFELSFDNFHPNGERIALLYKSSEPETGKREDSSMPSPLAPQLKKDIPSIEGITRYANSKLVLKNGDKEFTSTNRFVDEDFFKIFDFPFISGNKNVLSGLDNMVLTENMAKNLFGSTDVVGKQIEVNLNGVWKAATVGAVLKDLPSNSSLRFNSLYRFENRPGYLEQMQAWDNSDHEVYVKMKAEVNDATFSKETKAFTEQFFKNDIDRLKRDGGKADINGSYFSFHLLPMAKVHLNDFGPASSLSSNYPWILLLISGLIMFIASSNFINLSLANAISRNREIGTRKTLGGTTWDIVKQLTLESFILCLIALLVGLIIAYLVLPQFNANMNYQLKITDLFNIKNLVIFLVAFLLISLLAGGLPAFKAARTNIIQSLKGSNKIKTSNLRSSLTVLQFVIAIILIIATIVISTQLNYISNKPLGFNKTEVISIPIGAGVNKEDMVQRMRAELSQQTWVKNVSAADVNIGKGRDGTLQRSIFGFEYENKEIQTNFMRVDYDYLNTLGIKLLGGRDFDRSFGTDTNAVVINKQMAAQFGGADKILGKEIDLNGKSTVIGIMDDFNFQDLRAQVEPLTISVNPNVFTVEYIFVRVETQQLAETLDKVNAIWKKVNPKAKVEPSYLDENTQNLYQSERTFSKIVISGTSIAIIISCLGLFALALLTINTRVKEIGIRKVLGSSVSSIIILLSKDFIRLVLIAFLLAAPLAWWVMNNWLQTYAYRIDIQWWMFALAAGLAIVIAWSTIAWQAFRAANANIVDSLRDE</sequence>
<keyword evidence="3 6" id="KW-0812">Transmembrane</keyword>
<dbReference type="InterPro" id="IPR050250">
    <property type="entry name" value="Macrolide_Exporter_MacB"/>
</dbReference>
<dbReference type="GO" id="GO:0005524">
    <property type="term" value="F:ATP binding"/>
    <property type="evidence" value="ECO:0007669"/>
    <property type="project" value="UniProtKB-KW"/>
</dbReference>
<feature type="domain" description="ABC3 transporter permease C-terminal" evidence="7">
    <location>
        <begin position="309"/>
        <end position="426"/>
    </location>
</feature>
<dbReference type="EC" id="3.6.3.-" evidence="9"/>
<evidence type="ECO:0000256" key="1">
    <source>
        <dbReference type="ARBA" id="ARBA00004651"/>
    </source>
</evidence>
<dbReference type="GO" id="GO:0016787">
    <property type="term" value="F:hydrolase activity"/>
    <property type="evidence" value="ECO:0007669"/>
    <property type="project" value="UniProtKB-KW"/>
</dbReference>
<evidence type="ECO:0000256" key="5">
    <source>
        <dbReference type="ARBA" id="ARBA00023136"/>
    </source>
</evidence>